<name>A0A2P5X653_GOSBA</name>
<feature type="domain" description="DYW" evidence="2">
    <location>
        <begin position="9"/>
        <end position="81"/>
    </location>
</feature>
<gene>
    <name evidence="3" type="ORF">GOBAR_AA21895</name>
</gene>
<protein>
    <recommendedName>
        <fullName evidence="2">DYW domain-containing protein</fullName>
    </recommendedName>
</protein>
<dbReference type="AlphaFoldDB" id="A0A2P5X653"/>
<dbReference type="EMBL" id="KZ665594">
    <property type="protein sequence ID" value="PPR98779.1"/>
    <property type="molecule type" value="Genomic_DNA"/>
</dbReference>
<evidence type="ECO:0000259" key="2">
    <source>
        <dbReference type="Pfam" id="PF14432"/>
    </source>
</evidence>
<sequence>MRMRMKQGGIVPDEKFALHDVEDEQKQEMLPYHRKRLADAFRLVTTTESSTITVFKNLRACANYHSAIMIIAKIAGEAIRLQGCSSKMEQA</sequence>
<organism evidence="3 4">
    <name type="scientific">Gossypium barbadense</name>
    <name type="common">Sea Island cotton</name>
    <name type="synonym">Hibiscus barbadensis</name>
    <dbReference type="NCBI Taxonomy" id="3634"/>
    <lineage>
        <taxon>Eukaryota</taxon>
        <taxon>Viridiplantae</taxon>
        <taxon>Streptophyta</taxon>
        <taxon>Embryophyta</taxon>
        <taxon>Tracheophyta</taxon>
        <taxon>Spermatophyta</taxon>
        <taxon>Magnoliopsida</taxon>
        <taxon>eudicotyledons</taxon>
        <taxon>Gunneridae</taxon>
        <taxon>Pentapetalae</taxon>
        <taxon>rosids</taxon>
        <taxon>malvids</taxon>
        <taxon>Malvales</taxon>
        <taxon>Malvaceae</taxon>
        <taxon>Malvoideae</taxon>
        <taxon>Gossypium</taxon>
    </lineage>
</organism>
<evidence type="ECO:0000313" key="4">
    <source>
        <dbReference type="Proteomes" id="UP000239757"/>
    </source>
</evidence>
<evidence type="ECO:0000256" key="1">
    <source>
        <dbReference type="ARBA" id="ARBA00006643"/>
    </source>
</evidence>
<reference evidence="3 4" key="1">
    <citation type="submission" date="2015-01" db="EMBL/GenBank/DDBJ databases">
        <title>Genome of allotetraploid Gossypium barbadense reveals genomic plasticity and fiber elongation in cotton evolution.</title>
        <authorList>
            <person name="Chen X."/>
            <person name="Liu X."/>
            <person name="Zhao B."/>
            <person name="Zheng H."/>
            <person name="Hu Y."/>
            <person name="Lu G."/>
            <person name="Yang C."/>
            <person name="Chen J."/>
            <person name="Shan C."/>
            <person name="Zhang L."/>
            <person name="Zhou Y."/>
            <person name="Wang L."/>
            <person name="Guo W."/>
            <person name="Bai Y."/>
            <person name="Ruan J."/>
            <person name="Shangguan X."/>
            <person name="Mao Y."/>
            <person name="Jiang J."/>
            <person name="Zhu Y."/>
            <person name="Lei J."/>
            <person name="Kang H."/>
            <person name="Chen S."/>
            <person name="He X."/>
            <person name="Wang R."/>
            <person name="Wang Y."/>
            <person name="Chen J."/>
            <person name="Wang L."/>
            <person name="Yu S."/>
            <person name="Wang B."/>
            <person name="Wei J."/>
            <person name="Song S."/>
            <person name="Lu X."/>
            <person name="Gao Z."/>
            <person name="Gu W."/>
            <person name="Deng X."/>
            <person name="Ma D."/>
            <person name="Wang S."/>
            <person name="Liang W."/>
            <person name="Fang L."/>
            <person name="Cai C."/>
            <person name="Zhu X."/>
            <person name="Zhou B."/>
            <person name="Zhang Y."/>
            <person name="Chen Z."/>
            <person name="Xu S."/>
            <person name="Zhu R."/>
            <person name="Wang S."/>
            <person name="Zhang T."/>
            <person name="Zhao G."/>
        </authorList>
    </citation>
    <scope>NUCLEOTIDE SEQUENCE [LARGE SCALE GENOMIC DNA]</scope>
    <source>
        <strain evidence="4">cv. Xinhai21</strain>
        <tissue evidence="3">Leaf</tissue>
    </source>
</reference>
<evidence type="ECO:0000313" key="3">
    <source>
        <dbReference type="EMBL" id="PPR98779.1"/>
    </source>
</evidence>
<comment type="similarity">
    <text evidence="1">Belongs to the PPR family. PCMP-H subfamily.</text>
</comment>
<dbReference type="GO" id="GO:0008270">
    <property type="term" value="F:zinc ion binding"/>
    <property type="evidence" value="ECO:0007669"/>
    <property type="project" value="InterPro"/>
</dbReference>
<accession>A0A2P5X653</accession>
<dbReference type="InterPro" id="IPR032867">
    <property type="entry name" value="DYW_dom"/>
</dbReference>
<dbReference type="Pfam" id="PF14432">
    <property type="entry name" value="DYW_deaminase"/>
    <property type="match status" value="1"/>
</dbReference>
<dbReference type="OrthoDB" id="185373at2759"/>
<dbReference type="Proteomes" id="UP000239757">
    <property type="component" value="Unassembled WGS sequence"/>
</dbReference>
<proteinExistence type="inferred from homology"/>